<dbReference type="PANTHER" id="PTHR48105">
    <property type="entry name" value="THIOREDOXIN REDUCTASE 1-RELATED-RELATED"/>
    <property type="match status" value="1"/>
</dbReference>
<dbReference type="InterPro" id="IPR023753">
    <property type="entry name" value="FAD/NAD-binding_dom"/>
</dbReference>
<sequence>MRTKKSFPTLTEKQIEIFRKEGRVRNYKEGKVIIDEGERGFDFFIVLEGEVDIIDPFLPNKLITTHTAGEFTGDSDILSQRASVFKAVAKTDCKLIRVPNEKLSEIISTYPDLNDILITAFILRRKELLRKNKTGFTLLGSRFSPETYAIRDFFSKNHLRYVWLDLEKDKKAEEILLHFNIRQEETPVIIDADFNVYRKPSLQDIAHHTGLSAIIEKDKYDILIVGAGPGGLAASVYGASEGLNTITIDKVGPGGQAGSSSKIENYLGFPTGISGSELASRAYTQAQKFGCTVSVPMEAEKLIRHKNHFELRTKEGKSIYASTVIAASGAKYRSLTVDNIDFYKGRGVYYGATTTEANTCKKEEVAIVGGGNSAGQAAIFLSTFAAKVHVIIRGDSLESSMSSYLIKRVENEPKIVVHNNAEVTGLEGEENLERVTITNSKTRKKSTLTLNNLFLFIGAVPATDWLKDLICMDRKGFILTGNELSHYDLECYNWDLDRPPYPLETSQPGLFAVGDIRSGSTKRVASSVGEGAMAISFIHNFFS</sequence>
<dbReference type="InterPro" id="IPR018490">
    <property type="entry name" value="cNMP-bd_dom_sf"/>
</dbReference>
<comment type="caution">
    <text evidence="4">The sequence shown here is derived from an EMBL/GenBank/DDBJ whole genome shotgun (WGS) entry which is preliminary data.</text>
</comment>
<evidence type="ECO:0000256" key="2">
    <source>
        <dbReference type="ARBA" id="ARBA00023002"/>
    </source>
</evidence>
<feature type="domain" description="Cyclic nucleotide-binding" evidence="3">
    <location>
        <begin position="6"/>
        <end position="124"/>
    </location>
</feature>
<dbReference type="InterPro" id="IPR050097">
    <property type="entry name" value="Ferredoxin-NADP_redctase_2"/>
</dbReference>
<gene>
    <name evidence="4" type="ORF">ACFS7Z_00050</name>
</gene>
<keyword evidence="2" id="KW-0560">Oxidoreductase</keyword>
<dbReference type="Gene3D" id="2.60.120.10">
    <property type="entry name" value="Jelly Rolls"/>
    <property type="match status" value="1"/>
</dbReference>
<evidence type="ECO:0000259" key="3">
    <source>
        <dbReference type="PROSITE" id="PS50042"/>
    </source>
</evidence>
<keyword evidence="5" id="KW-1185">Reference proteome</keyword>
<dbReference type="SUPFAM" id="SSF51206">
    <property type="entry name" value="cAMP-binding domain-like"/>
    <property type="match status" value="1"/>
</dbReference>
<protein>
    <submittedName>
        <fullName evidence="4">FAD-dependent oxidoreductase</fullName>
    </submittedName>
</protein>
<dbReference type="CDD" id="cd00038">
    <property type="entry name" value="CAP_ED"/>
    <property type="match status" value="1"/>
</dbReference>
<keyword evidence="1" id="KW-0285">Flavoprotein</keyword>
<dbReference type="PRINTS" id="PR00469">
    <property type="entry name" value="PNDRDTASEII"/>
</dbReference>
<evidence type="ECO:0000313" key="4">
    <source>
        <dbReference type="EMBL" id="MFD2998737.1"/>
    </source>
</evidence>
<dbReference type="InterPro" id="IPR018488">
    <property type="entry name" value="cNMP-bd_CS"/>
</dbReference>
<dbReference type="SUPFAM" id="SSF51905">
    <property type="entry name" value="FAD/NAD(P)-binding domain"/>
    <property type="match status" value="1"/>
</dbReference>
<reference evidence="5" key="1">
    <citation type="journal article" date="2019" name="Int. J. Syst. Evol. Microbiol.">
        <title>The Global Catalogue of Microorganisms (GCM) 10K type strain sequencing project: providing services to taxonomists for standard genome sequencing and annotation.</title>
        <authorList>
            <consortium name="The Broad Institute Genomics Platform"/>
            <consortium name="The Broad Institute Genome Sequencing Center for Infectious Disease"/>
            <person name="Wu L."/>
            <person name="Ma J."/>
        </authorList>
    </citation>
    <scope>NUCLEOTIDE SEQUENCE [LARGE SCALE GENOMIC DNA]</scope>
    <source>
        <strain evidence="5">KCTC 23984</strain>
    </source>
</reference>
<dbReference type="InterPro" id="IPR000595">
    <property type="entry name" value="cNMP-bd_dom"/>
</dbReference>
<dbReference type="InterPro" id="IPR036188">
    <property type="entry name" value="FAD/NAD-bd_sf"/>
</dbReference>
<dbReference type="InterPro" id="IPR014710">
    <property type="entry name" value="RmlC-like_jellyroll"/>
</dbReference>
<dbReference type="Pfam" id="PF00027">
    <property type="entry name" value="cNMP_binding"/>
    <property type="match status" value="1"/>
</dbReference>
<dbReference type="Pfam" id="PF07992">
    <property type="entry name" value="Pyr_redox_2"/>
    <property type="match status" value="1"/>
</dbReference>
<evidence type="ECO:0000256" key="1">
    <source>
        <dbReference type="ARBA" id="ARBA00022630"/>
    </source>
</evidence>
<dbReference type="PROSITE" id="PS00888">
    <property type="entry name" value="CNMP_BINDING_1"/>
    <property type="match status" value="1"/>
</dbReference>
<name>A0ABW6BP88_9BACT</name>
<evidence type="ECO:0000313" key="5">
    <source>
        <dbReference type="Proteomes" id="UP001597641"/>
    </source>
</evidence>
<dbReference type="RefSeq" id="WP_377478974.1">
    <property type="nucleotide sequence ID" value="NZ_JBHUOX010000001.1"/>
</dbReference>
<dbReference type="EMBL" id="JBHUOX010000001">
    <property type="protein sequence ID" value="MFD2998737.1"/>
    <property type="molecule type" value="Genomic_DNA"/>
</dbReference>
<proteinExistence type="predicted"/>
<dbReference type="SMART" id="SM00100">
    <property type="entry name" value="cNMP"/>
    <property type="match status" value="1"/>
</dbReference>
<dbReference type="PRINTS" id="PR00368">
    <property type="entry name" value="FADPNR"/>
</dbReference>
<organism evidence="4 5">
    <name type="scientific">Pontibacter toksunensis</name>
    <dbReference type="NCBI Taxonomy" id="1332631"/>
    <lineage>
        <taxon>Bacteria</taxon>
        <taxon>Pseudomonadati</taxon>
        <taxon>Bacteroidota</taxon>
        <taxon>Cytophagia</taxon>
        <taxon>Cytophagales</taxon>
        <taxon>Hymenobacteraceae</taxon>
        <taxon>Pontibacter</taxon>
    </lineage>
</organism>
<dbReference type="Gene3D" id="3.50.50.60">
    <property type="entry name" value="FAD/NAD(P)-binding domain"/>
    <property type="match status" value="2"/>
</dbReference>
<dbReference type="Proteomes" id="UP001597641">
    <property type="component" value="Unassembled WGS sequence"/>
</dbReference>
<dbReference type="PROSITE" id="PS50042">
    <property type="entry name" value="CNMP_BINDING_3"/>
    <property type="match status" value="1"/>
</dbReference>
<accession>A0ABW6BP88</accession>